<organism evidence="1 2">
    <name type="scientific">Clostridium subterminale</name>
    <dbReference type="NCBI Taxonomy" id="1550"/>
    <lineage>
        <taxon>Bacteria</taxon>
        <taxon>Bacillati</taxon>
        <taxon>Bacillota</taxon>
        <taxon>Clostridia</taxon>
        <taxon>Eubacteriales</taxon>
        <taxon>Clostridiaceae</taxon>
        <taxon>Clostridium</taxon>
    </lineage>
</organism>
<protein>
    <recommendedName>
        <fullName evidence="3">DUF2268 domain-containing protein</fullName>
    </recommendedName>
</protein>
<accession>A0ABN1KR92</accession>
<sequence length="264" mass="31384">MNKEEENQFIVDTIDKVNKIFSIHEKIKNIDLSLLKLYTVAVVEEGYFFIFDLSEDGKSYEFKGEYKAPMIVPEKVLASFPLDFYGMKPAAVVSKDAFNTLEGYIFIFHEFVHCYQWEQGDNEIKETLEIAKIAREKNDFMWELNHPFPYKDKVFIDETLRLEAVNSKLQYEDMMEYHKIMKSHLGYIDLEYMMWQEFKEGLARYIENLIREKLEVNINSNRLKEPFSRVSFYELGSRYISAILRENLEIKGNIKCIYDKINIG</sequence>
<proteinExistence type="predicted"/>
<gene>
    <name evidence="1" type="ORF">GCM10008908_23120</name>
</gene>
<evidence type="ECO:0000313" key="2">
    <source>
        <dbReference type="Proteomes" id="UP001501047"/>
    </source>
</evidence>
<dbReference type="RefSeq" id="WP_343826560.1">
    <property type="nucleotide sequence ID" value="NZ_BAAACI010000006.1"/>
</dbReference>
<comment type="caution">
    <text evidence="1">The sequence shown here is derived from an EMBL/GenBank/DDBJ whole genome shotgun (WGS) entry which is preliminary data.</text>
</comment>
<keyword evidence="2" id="KW-1185">Reference proteome</keyword>
<evidence type="ECO:0008006" key="3">
    <source>
        <dbReference type="Google" id="ProtNLM"/>
    </source>
</evidence>
<dbReference type="Proteomes" id="UP001501047">
    <property type="component" value="Unassembled WGS sequence"/>
</dbReference>
<name>A0ABN1KR92_CLOSU</name>
<dbReference type="EMBL" id="BAAACI010000006">
    <property type="protein sequence ID" value="GAA0774017.1"/>
    <property type="molecule type" value="Genomic_DNA"/>
</dbReference>
<evidence type="ECO:0000313" key="1">
    <source>
        <dbReference type="EMBL" id="GAA0774017.1"/>
    </source>
</evidence>
<reference evidence="1 2" key="1">
    <citation type="journal article" date="2019" name="Int. J. Syst. Evol. Microbiol.">
        <title>The Global Catalogue of Microorganisms (GCM) 10K type strain sequencing project: providing services to taxonomists for standard genome sequencing and annotation.</title>
        <authorList>
            <consortium name="The Broad Institute Genomics Platform"/>
            <consortium name="The Broad Institute Genome Sequencing Center for Infectious Disease"/>
            <person name="Wu L."/>
            <person name="Ma J."/>
        </authorList>
    </citation>
    <scope>NUCLEOTIDE SEQUENCE [LARGE SCALE GENOMIC DNA]</scope>
    <source>
        <strain evidence="1 2">JCM 1417</strain>
    </source>
</reference>